<evidence type="ECO:0000256" key="2">
    <source>
        <dbReference type="PIRNR" id="PIRNR000124"/>
    </source>
</evidence>
<dbReference type="SMART" id="SM00984">
    <property type="entry name" value="UDPG_MGDP_dh_C"/>
    <property type="match status" value="1"/>
</dbReference>
<evidence type="ECO:0000256" key="1">
    <source>
        <dbReference type="ARBA" id="ARBA00015132"/>
    </source>
</evidence>
<reference evidence="4" key="1">
    <citation type="submission" date="2020-12" db="EMBL/GenBank/DDBJ databases">
        <title>Bacterial taxonomy.</title>
        <authorList>
            <person name="Pan X."/>
        </authorList>
    </citation>
    <scope>NUCLEOTIDE SEQUENCE</scope>
    <source>
        <strain evidence="4">B2012</strain>
    </source>
</reference>
<protein>
    <recommendedName>
        <fullName evidence="1">UDP-glucose 6-dehydrogenase</fullName>
    </recommendedName>
</protein>
<comment type="caution">
    <text evidence="4">The sequence shown here is derived from an EMBL/GenBank/DDBJ whole genome shotgun (WGS) entry which is preliminary data.</text>
</comment>
<dbReference type="InterPro" id="IPR001732">
    <property type="entry name" value="UDP-Glc/GDP-Man_DH_N"/>
</dbReference>
<dbReference type="SUPFAM" id="SSF52413">
    <property type="entry name" value="UDP-glucose/GDP-mannose dehydrogenase C-terminal domain"/>
    <property type="match status" value="1"/>
</dbReference>
<dbReference type="InterPro" id="IPR028359">
    <property type="entry name" value="UDP_ManNAc/GlcNAc_DH"/>
</dbReference>
<dbReference type="GO" id="GO:0051287">
    <property type="term" value="F:NAD binding"/>
    <property type="evidence" value="ECO:0007669"/>
    <property type="project" value="InterPro"/>
</dbReference>
<dbReference type="AlphaFoldDB" id="A0A934IMU3"/>
<dbReference type="InterPro" id="IPR017476">
    <property type="entry name" value="UDP-Glc/GDP-Man"/>
</dbReference>
<accession>A0A934IMU3</accession>
<dbReference type="GO" id="GO:0000271">
    <property type="term" value="P:polysaccharide biosynthetic process"/>
    <property type="evidence" value="ECO:0007669"/>
    <property type="project" value="InterPro"/>
</dbReference>
<evidence type="ECO:0000313" key="5">
    <source>
        <dbReference type="Proteomes" id="UP000609531"/>
    </source>
</evidence>
<dbReference type="EMBL" id="JAEKJA010000010">
    <property type="protein sequence ID" value="MBJ3776747.1"/>
    <property type="molecule type" value="Genomic_DNA"/>
</dbReference>
<dbReference type="Pfam" id="PF03720">
    <property type="entry name" value="UDPG_MGDP_dh_C"/>
    <property type="match status" value="1"/>
</dbReference>
<dbReference type="PANTHER" id="PTHR43750">
    <property type="entry name" value="UDP-GLUCOSE 6-DEHYDROGENASE TUAD"/>
    <property type="match status" value="1"/>
</dbReference>
<dbReference type="Pfam" id="PF03721">
    <property type="entry name" value="UDPG_MGDP_dh_N"/>
    <property type="match status" value="1"/>
</dbReference>
<dbReference type="SUPFAM" id="SSF51735">
    <property type="entry name" value="NAD(P)-binding Rossmann-fold domains"/>
    <property type="match status" value="1"/>
</dbReference>
<name>A0A934IMU3_9HYPH</name>
<dbReference type="GO" id="GO:0016628">
    <property type="term" value="F:oxidoreductase activity, acting on the CH-CH group of donors, NAD or NADP as acceptor"/>
    <property type="evidence" value="ECO:0007669"/>
    <property type="project" value="InterPro"/>
</dbReference>
<dbReference type="Proteomes" id="UP000609531">
    <property type="component" value="Unassembled WGS sequence"/>
</dbReference>
<keyword evidence="5" id="KW-1185">Reference proteome</keyword>
<organism evidence="4 5">
    <name type="scientific">Acuticoccus mangrovi</name>
    <dbReference type="NCBI Taxonomy" id="2796142"/>
    <lineage>
        <taxon>Bacteria</taxon>
        <taxon>Pseudomonadati</taxon>
        <taxon>Pseudomonadota</taxon>
        <taxon>Alphaproteobacteria</taxon>
        <taxon>Hyphomicrobiales</taxon>
        <taxon>Amorphaceae</taxon>
        <taxon>Acuticoccus</taxon>
    </lineage>
</organism>
<dbReference type="RefSeq" id="WP_198882636.1">
    <property type="nucleotide sequence ID" value="NZ_JAEKJA010000010.1"/>
</dbReference>
<evidence type="ECO:0000313" key="4">
    <source>
        <dbReference type="EMBL" id="MBJ3776747.1"/>
    </source>
</evidence>
<evidence type="ECO:0000259" key="3">
    <source>
        <dbReference type="SMART" id="SM00984"/>
    </source>
</evidence>
<dbReference type="Gene3D" id="3.40.50.720">
    <property type="entry name" value="NAD(P)-binding Rossmann-like Domain"/>
    <property type="match status" value="2"/>
</dbReference>
<proteinExistence type="inferred from homology"/>
<dbReference type="GO" id="GO:0016616">
    <property type="term" value="F:oxidoreductase activity, acting on the CH-OH group of donors, NAD or NADP as acceptor"/>
    <property type="evidence" value="ECO:0007669"/>
    <property type="project" value="InterPro"/>
</dbReference>
<gene>
    <name evidence="4" type="ORF">JCR33_13660</name>
</gene>
<dbReference type="InterPro" id="IPR036291">
    <property type="entry name" value="NAD(P)-bd_dom_sf"/>
</dbReference>
<dbReference type="InterPro" id="IPR014027">
    <property type="entry name" value="UDP-Glc/GDP-Man_DH_C"/>
</dbReference>
<comment type="similarity">
    <text evidence="2">Belongs to the UDP-glucose/GDP-mannose dehydrogenase family.</text>
</comment>
<sequence>MNIVTTPHTYIAAELFADLPAIAVIGLGRVGAVSAACLASLGHRVMAVDCNVAKIASFTHGHASFYEPSLDALLGEGIAAGRIDTTTVIADAVADTDVTIIAIGTPLRDDGGYDGGPIRAVAREIGIGLRETAGFHVIALRSAVPRGTTEAIIVPAIERASGKRAGVDFGICVMPDFMVCGKAVESMLRPFETVIGVSDPRSEQIMRRLFSAIDTTPMITSLDAAESMREATAEWFTKVPAAHSSTTPAEGPPARPLTAVLAAYLSPSVSPPPHLAPSHEDCANGCDLYDTLVPLSEVRLLDVIAEVKAARPRKVAVLGLDFANRLDDLRMAAVLDIIAELRGAGILVAAHDPAVTDTRALAREIAVMKHSSRDLRALAFVLDEIIRPTAADALCDVDMIILARETEATRSLIEARPQIRVVDLAPALPGPATGLTELRAAA</sequence>
<dbReference type="PIRSF" id="PIRSF500136">
    <property type="entry name" value="UDP_ManNAc_DH"/>
    <property type="match status" value="1"/>
</dbReference>
<dbReference type="PIRSF" id="PIRSF000124">
    <property type="entry name" value="UDPglc_GDPman_dh"/>
    <property type="match status" value="1"/>
</dbReference>
<dbReference type="InterPro" id="IPR036220">
    <property type="entry name" value="UDP-Glc/GDP-Man_DH_C_sf"/>
</dbReference>
<feature type="domain" description="UDP-glucose/GDP-mannose dehydrogenase C-terminal" evidence="3">
    <location>
        <begin position="316"/>
        <end position="430"/>
    </location>
</feature>
<dbReference type="PANTHER" id="PTHR43750:SF3">
    <property type="entry name" value="UDP-GLUCOSE 6-DEHYDROGENASE TUAD"/>
    <property type="match status" value="1"/>
</dbReference>